<dbReference type="SMART" id="SM01132">
    <property type="entry name" value="DIL"/>
    <property type="match status" value="1"/>
</dbReference>
<dbReference type="OrthoDB" id="6108017at2759"/>
<keyword evidence="3" id="KW-1185">Reference proteome</keyword>
<dbReference type="AlphaFoldDB" id="A0A850YXA5"/>
<dbReference type="InterPro" id="IPR002710">
    <property type="entry name" value="Dilute_dom"/>
</dbReference>
<dbReference type="PROSITE" id="PS51126">
    <property type="entry name" value="DILUTE"/>
    <property type="match status" value="1"/>
</dbReference>
<name>A0A850YXA5_9PASS</name>
<feature type="domain" description="Dilute" evidence="1">
    <location>
        <begin position="1"/>
        <end position="129"/>
    </location>
</feature>
<comment type="caution">
    <text evidence="2">The sequence shown here is derived from an EMBL/GenBank/DDBJ whole genome shotgun (WGS) entry which is preliminary data.</text>
</comment>
<evidence type="ECO:0000313" key="3">
    <source>
        <dbReference type="Proteomes" id="UP000629438"/>
    </source>
</evidence>
<organism evidence="2 3">
    <name type="scientific">Tichodroma muraria</name>
    <dbReference type="NCBI Taxonomy" id="237442"/>
    <lineage>
        <taxon>Eukaryota</taxon>
        <taxon>Metazoa</taxon>
        <taxon>Chordata</taxon>
        <taxon>Craniata</taxon>
        <taxon>Vertebrata</taxon>
        <taxon>Euteleostomi</taxon>
        <taxon>Archelosauria</taxon>
        <taxon>Archosauria</taxon>
        <taxon>Dinosauria</taxon>
        <taxon>Saurischia</taxon>
        <taxon>Theropoda</taxon>
        <taxon>Coelurosauria</taxon>
        <taxon>Aves</taxon>
        <taxon>Neognathae</taxon>
        <taxon>Neoaves</taxon>
        <taxon>Telluraves</taxon>
        <taxon>Australaves</taxon>
        <taxon>Passeriformes</taxon>
        <taxon>Sittidae</taxon>
        <taxon>Tichodroma</taxon>
    </lineage>
</organism>
<sequence>IKQVVKQMFYIIGAVTLNNLLLRKDMCSWSKGMQIRYNVSQLEEWLRDKNLMNSGAKETLEPLIQAAQLLQVKKKTDEDAEAICSMCNALTTAQVSKSLLFLNLYTPVNEFEERVLVSFIRTIQVRLRDRKDSPQLLMDAKHIFPVTFPFNPSSLALETIQIPASLGLGFISRV</sequence>
<evidence type="ECO:0000259" key="1">
    <source>
        <dbReference type="PROSITE" id="PS51126"/>
    </source>
</evidence>
<dbReference type="EMBL" id="WAAG01010954">
    <property type="protein sequence ID" value="NWH97917.1"/>
    <property type="molecule type" value="Genomic_DNA"/>
</dbReference>
<feature type="non-terminal residue" evidence="2">
    <location>
        <position position="1"/>
    </location>
</feature>
<dbReference type="PANTHER" id="PTHR16027:SF6">
    <property type="entry name" value="DILUTE DOMAIN-CONTAINING PROTEIN"/>
    <property type="match status" value="1"/>
</dbReference>
<feature type="non-terminal residue" evidence="2">
    <location>
        <position position="174"/>
    </location>
</feature>
<dbReference type="PANTHER" id="PTHR16027">
    <property type="entry name" value="DILUTE DOMAIN-CONTAINING PROTEIN YPR089W"/>
    <property type="match status" value="1"/>
</dbReference>
<protein>
    <submittedName>
        <fullName evidence="2">MYO5A protein</fullName>
    </submittedName>
</protein>
<dbReference type="Pfam" id="PF01843">
    <property type="entry name" value="DIL"/>
    <property type="match status" value="1"/>
</dbReference>
<dbReference type="GO" id="GO:0051020">
    <property type="term" value="F:GTPase binding"/>
    <property type="evidence" value="ECO:0007669"/>
    <property type="project" value="TreeGrafter"/>
</dbReference>
<reference evidence="2" key="1">
    <citation type="submission" date="2019-09" db="EMBL/GenBank/DDBJ databases">
        <title>Bird 10,000 Genomes (B10K) Project - Family phase.</title>
        <authorList>
            <person name="Zhang G."/>
        </authorList>
    </citation>
    <scope>NUCLEOTIDE SEQUENCE</scope>
    <source>
        <strain evidence="2">B10K-DU-012-47</strain>
    </source>
</reference>
<accession>A0A850YXA5</accession>
<gene>
    <name evidence="2" type="primary">Myo5a_1</name>
    <name evidence="2" type="ORF">TICMUR_R12087</name>
</gene>
<dbReference type="InterPro" id="IPR052072">
    <property type="entry name" value="Vascular_dev_regulator"/>
</dbReference>
<proteinExistence type="predicted"/>
<dbReference type="Proteomes" id="UP000629438">
    <property type="component" value="Unassembled WGS sequence"/>
</dbReference>
<evidence type="ECO:0000313" key="2">
    <source>
        <dbReference type="EMBL" id="NWH97917.1"/>
    </source>
</evidence>